<dbReference type="Pfam" id="PF13639">
    <property type="entry name" value="zf-RING_2"/>
    <property type="match status" value="1"/>
</dbReference>
<dbReference type="Proteomes" id="UP000029121">
    <property type="component" value="Unassembled WGS sequence"/>
</dbReference>
<organism evidence="6 7">
    <name type="scientific">Capsella rubella</name>
    <dbReference type="NCBI Taxonomy" id="81985"/>
    <lineage>
        <taxon>Eukaryota</taxon>
        <taxon>Viridiplantae</taxon>
        <taxon>Streptophyta</taxon>
        <taxon>Embryophyta</taxon>
        <taxon>Tracheophyta</taxon>
        <taxon>Spermatophyta</taxon>
        <taxon>Magnoliopsida</taxon>
        <taxon>eudicotyledons</taxon>
        <taxon>Gunneridae</taxon>
        <taxon>Pentapetalae</taxon>
        <taxon>rosids</taxon>
        <taxon>malvids</taxon>
        <taxon>Brassicales</taxon>
        <taxon>Brassicaceae</taxon>
        <taxon>Camelineae</taxon>
        <taxon>Capsella</taxon>
    </lineage>
</organism>
<dbReference type="EMBL" id="KB870812">
    <property type="protein sequence ID" value="EOA12701.1"/>
    <property type="molecule type" value="Genomic_DNA"/>
</dbReference>
<dbReference type="InterPro" id="IPR051834">
    <property type="entry name" value="RING_finger_E3_ligase"/>
</dbReference>
<dbReference type="KEGG" id="crb:17876772"/>
<dbReference type="InterPro" id="IPR001841">
    <property type="entry name" value="Znf_RING"/>
</dbReference>
<gene>
    <name evidence="6" type="ORF">CARUB_v10027994mg</name>
</gene>
<dbReference type="PROSITE" id="PS50089">
    <property type="entry name" value="ZF_RING_2"/>
    <property type="match status" value="1"/>
</dbReference>
<feature type="domain" description="RING-type" evidence="5">
    <location>
        <begin position="151"/>
        <end position="197"/>
    </location>
</feature>
<dbReference type="AlphaFoldDB" id="R0EV48"/>
<evidence type="ECO:0000256" key="3">
    <source>
        <dbReference type="ARBA" id="ARBA00022833"/>
    </source>
</evidence>
<name>R0EV48_9BRAS</name>
<dbReference type="GO" id="GO:0061630">
    <property type="term" value="F:ubiquitin protein ligase activity"/>
    <property type="evidence" value="ECO:0007669"/>
    <property type="project" value="TreeGrafter"/>
</dbReference>
<evidence type="ECO:0000313" key="7">
    <source>
        <dbReference type="Proteomes" id="UP000029121"/>
    </source>
</evidence>
<keyword evidence="1" id="KW-0479">Metal-binding</keyword>
<reference evidence="7" key="1">
    <citation type="journal article" date="2013" name="Nat. Genet.">
        <title>The Capsella rubella genome and the genomic consequences of rapid mating system evolution.</title>
        <authorList>
            <person name="Slotte T."/>
            <person name="Hazzouri K.M."/>
            <person name="Agren J.A."/>
            <person name="Koenig D."/>
            <person name="Maumus F."/>
            <person name="Guo Y.L."/>
            <person name="Steige K."/>
            <person name="Platts A.E."/>
            <person name="Escobar J.S."/>
            <person name="Newman L.K."/>
            <person name="Wang W."/>
            <person name="Mandakova T."/>
            <person name="Vello E."/>
            <person name="Smith L.M."/>
            <person name="Henz S.R."/>
            <person name="Steffen J."/>
            <person name="Takuno S."/>
            <person name="Brandvain Y."/>
            <person name="Coop G."/>
            <person name="Andolfatto P."/>
            <person name="Hu T.T."/>
            <person name="Blanchette M."/>
            <person name="Clark R.M."/>
            <person name="Quesneville H."/>
            <person name="Nordborg M."/>
            <person name="Gaut B.S."/>
            <person name="Lysak M.A."/>
            <person name="Jenkins J."/>
            <person name="Grimwood J."/>
            <person name="Chapman J."/>
            <person name="Prochnik S."/>
            <person name="Shu S."/>
            <person name="Rokhsar D."/>
            <person name="Schmutz J."/>
            <person name="Weigel D."/>
            <person name="Wright S.I."/>
        </authorList>
    </citation>
    <scope>NUCLEOTIDE SEQUENCE [LARGE SCALE GENOMIC DNA]</scope>
    <source>
        <strain evidence="7">cv. Monte Gargano</strain>
    </source>
</reference>
<protein>
    <recommendedName>
        <fullName evidence="5">RING-type domain-containing protein</fullName>
    </recommendedName>
</protein>
<dbReference type="InterPro" id="IPR013083">
    <property type="entry name" value="Znf_RING/FYVE/PHD"/>
</dbReference>
<evidence type="ECO:0000259" key="5">
    <source>
        <dbReference type="PROSITE" id="PS50089"/>
    </source>
</evidence>
<dbReference type="GO" id="GO:0008270">
    <property type="term" value="F:zinc ion binding"/>
    <property type="evidence" value="ECO:0007669"/>
    <property type="project" value="UniProtKB-KW"/>
</dbReference>
<accession>R0EV48</accession>
<sequence length="203" mass="23535">METSSTTWDVNYFSKKQTLDSTCFASLSIKFRGIERCIIQDRNGRVILVKRKVVQEKEVESVIPSFFLAGEETCNKYVANVLSKARICSWIQHRIVTKISKDAIYMSHLLGEEEEEYGFSIEAEVEVVKEIVVLSFNDDNELEGHRHDDCCTICIEELLWDGTGERKKIMTLRCSHKFHEDCILKWLDRKDTCPICRENILSS</sequence>
<evidence type="ECO:0000256" key="2">
    <source>
        <dbReference type="ARBA" id="ARBA00022771"/>
    </source>
</evidence>
<evidence type="ECO:0000256" key="4">
    <source>
        <dbReference type="PROSITE-ProRule" id="PRU00175"/>
    </source>
</evidence>
<dbReference type="SUPFAM" id="SSF57850">
    <property type="entry name" value="RING/U-box"/>
    <property type="match status" value="1"/>
</dbReference>
<evidence type="ECO:0000313" key="6">
    <source>
        <dbReference type="EMBL" id="EOA12701.1"/>
    </source>
</evidence>
<evidence type="ECO:0000256" key="1">
    <source>
        <dbReference type="ARBA" id="ARBA00022723"/>
    </source>
</evidence>
<dbReference type="PANTHER" id="PTHR45931">
    <property type="entry name" value="SI:CH211-59O9.10"/>
    <property type="match status" value="1"/>
</dbReference>
<dbReference type="PANTHER" id="PTHR45931:SF16">
    <property type="entry name" value="RING_U-BOX SUPERFAMILY PROTEIN"/>
    <property type="match status" value="1"/>
</dbReference>
<dbReference type="SMART" id="SM00184">
    <property type="entry name" value="RING"/>
    <property type="match status" value="1"/>
</dbReference>
<dbReference type="GO" id="GO:0005634">
    <property type="term" value="C:nucleus"/>
    <property type="evidence" value="ECO:0007669"/>
    <property type="project" value="TreeGrafter"/>
</dbReference>
<dbReference type="Gene3D" id="3.30.40.10">
    <property type="entry name" value="Zinc/RING finger domain, C3HC4 (zinc finger)"/>
    <property type="match status" value="1"/>
</dbReference>
<keyword evidence="7" id="KW-1185">Reference proteome</keyword>
<keyword evidence="2 4" id="KW-0863">Zinc-finger</keyword>
<keyword evidence="3" id="KW-0862">Zinc</keyword>
<proteinExistence type="predicted"/>
<dbReference type="OrthoDB" id="4348522at2759"/>
<dbReference type="GO" id="GO:0006511">
    <property type="term" value="P:ubiquitin-dependent protein catabolic process"/>
    <property type="evidence" value="ECO:0007669"/>
    <property type="project" value="TreeGrafter"/>
</dbReference>
<dbReference type="eggNOG" id="KOG0800">
    <property type="taxonomic scope" value="Eukaryota"/>
</dbReference>